<sequence>MGGGGSQTDGLAIGGGLGNGVHADVAAGAGLVFHDHGAQAVAHAFGQGPRGDIQRAAGGEGHDQADGGVLRQGQRGGQGHGGCGGMDQKGSALHGAWSVQCLSASEVNASAKNSSGGRPSVAV</sequence>
<evidence type="ECO:0000256" key="1">
    <source>
        <dbReference type="SAM" id="MobiDB-lite"/>
    </source>
</evidence>
<protein>
    <submittedName>
        <fullName evidence="2">Uncharacterized protein</fullName>
    </submittedName>
</protein>
<reference evidence="2" key="1">
    <citation type="submission" date="2019-08" db="EMBL/GenBank/DDBJ databases">
        <authorList>
            <person name="Kucharzyk K."/>
            <person name="Murdoch R.W."/>
            <person name="Higgins S."/>
            <person name="Loffler F."/>
        </authorList>
    </citation>
    <scope>NUCLEOTIDE SEQUENCE</scope>
</reference>
<dbReference type="AlphaFoldDB" id="A0A645IMH7"/>
<comment type="caution">
    <text evidence="2">The sequence shown here is derived from an EMBL/GenBank/DDBJ whole genome shotgun (WGS) entry which is preliminary data.</text>
</comment>
<feature type="compositionally biased region" description="Gly residues" evidence="1">
    <location>
        <begin position="74"/>
        <end position="87"/>
    </location>
</feature>
<organism evidence="2">
    <name type="scientific">bioreactor metagenome</name>
    <dbReference type="NCBI Taxonomy" id="1076179"/>
    <lineage>
        <taxon>unclassified sequences</taxon>
        <taxon>metagenomes</taxon>
        <taxon>ecological metagenomes</taxon>
    </lineage>
</organism>
<dbReference type="EMBL" id="VSSQ01118698">
    <property type="protein sequence ID" value="MPN52511.1"/>
    <property type="molecule type" value="Genomic_DNA"/>
</dbReference>
<feature type="region of interest" description="Disordered" evidence="1">
    <location>
        <begin position="44"/>
        <end position="89"/>
    </location>
</feature>
<accession>A0A645IMH7</accession>
<proteinExistence type="predicted"/>
<evidence type="ECO:0000313" key="2">
    <source>
        <dbReference type="EMBL" id="MPN52511.1"/>
    </source>
</evidence>
<gene>
    <name evidence="2" type="ORF">SDC9_200173</name>
</gene>
<name>A0A645IMH7_9ZZZZ</name>